<dbReference type="Proteomes" id="UP000826725">
    <property type="component" value="Chromosome"/>
</dbReference>
<evidence type="ECO:0000259" key="4">
    <source>
        <dbReference type="PROSITE" id="PS51898"/>
    </source>
</evidence>
<dbReference type="InterPro" id="IPR002104">
    <property type="entry name" value="Integrase_catalytic"/>
</dbReference>
<organism evidence="6 7">
    <name type="scientific">Desulfomarina profundi</name>
    <dbReference type="NCBI Taxonomy" id="2772557"/>
    <lineage>
        <taxon>Bacteria</taxon>
        <taxon>Pseudomonadati</taxon>
        <taxon>Thermodesulfobacteriota</taxon>
        <taxon>Desulfobulbia</taxon>
        <taxon>Desulfobulbales</taxon>
        <taxon>Desulfobulbaceae</taxon>
        <taxon>Desulfomarina</taxon>
    </lineage>
</organism>
<evidence type="ECO:0000256" key="1">
    <source>
        <dbReference type="ARBA" id="ARBA00022829"/>
    </source>
</evidence>
<dbReference type="RefSeq" id="WP_228854032.1">
    <property type="nucleotide sequence ID" value="NZ_AP024086.1"/>
</dbReference>
<dbReference type="GO" id="GO:0007059">
    <property type="term" value="P:chromosome segregation"/>
    <property type="evidence" value="ECO:0007669"/>
    <property type="project" value="UniProtKB-KW"/>
</dbReference>
<dbReference type="Pfam" id="PF00589">
    <property type="entry name" value="Phage_integrase"/>
    <property type="match status" value="1"/>
</dbReference>
<dbReference type="GO" id="GO:0003677">
    <property type="term" value="F:DNA binding"/>
    <property type="evidence" value="ECO:0007669"/>
    <property type="project" value="UniProtKB-UniRule"/>
</dbReference>
<feature type="domain" description="Core-binding (CB)" evidence="5">
    <location>
        <begin position="113"/>
        <end position="193"/>
    </location>
</feature>
<dbReference type="PROSITE" id="PS51900">
    <property type="entry name" value="CB"/>
    <property type="match status" value="1"/>
</dbReference>
<protein>
    <recommendedName>
        <fullName evidence="8">Integrase</fullName>
    </recommendedName>
</protein>
<evidence type="ECO:0000313" key="7">
    <source>
        <dbReference type="Proteomes" id="UP000826725"/>
    </source>
</evidence>
<accession>A0A8D5FHT6</accession>
<feature type="domain" description="Tyr recombinase" evidence="4">
    <location>
        <begin position="216"/>
        <end position="402"/>
    </location>
</feature>
<keyword evidence="1" id="KW-0159">Chromosome partition</keyword>
<dbReference type="InterPro" id="IPR004107">
    <property type="entry name" value="Integrase_SAM-like_N"/>
</dbReference>
<dbReference type="PANTHER" id="PTHR30349:SF81">
    <property type="entry name" value="TYROSINE RECOMBINASE XERC"/>
    <property type="match status" value="1"/>
</dbReference>
<dbReference type="EMBL" id="AP024086">
    <property type="protein sequence ID" value="BCL61603.1"/>
    <property type="molecule type" value="Genomic_DNA"/>
</dbReference>
<dbReference type="PROSITE" id="PS51898">
    <property type="entry name" value="TYR_RECOMBINASE"/>
    <property type="match status" value="1"/>
</dbReference>
<dbReference type="GO" id="GO:0015074">
    <property type="term" value="P:DNA integration"/>
    <property type="evidence" value="ECO:0007669"/>
    <property type="project" value="UniProtKB-KW"/>
</dbReference>
<dbReference type="AlphaFoldDB" id="A0A8D5FHT6"/>
<evidence type="ECO:0000259" key="5">
    <source>
        <dbReference type="PROSITE" id="PS51900"/>
    </source>
</evidence>
<dbReference type="PANTHER" id="PTHR30349">
    <property type="entry name" value="PHAGE INTEGRASE-RELATED"/>
    <property type="match status" value="1"/>
</dbReference>
<sequence length="409" mass="48039">MLKKPLKELLQELEHELLRLGYTEGSMIFYRNRWKKLIQFAEKQDEIFYSEQLGINYVEHHYQILEKDFDKTLSQKDTQELRIIRMIGDFQLHRTVLRRYYKHKKLLTDSYFQDISKGFKIYCEYKDYSKVTVDHYVKQSERFMDFLVSQGTRDCHNIDLPIINRYIRTLAGYTYKTVEQNICSIRAFLRYLQEQDILETDLASKTPMIQARKQTRIPSVWTKEELEALIGAIDRGNPKGKRDYAIILLACMLGLRVTDIKNLTFDCFHWETKTLSFVQSKTRETITLPIPAEVGWAVIDYLKYGRPKVDSPILFIRHLAPFLPFAEGDHLHQIIHSYMRIAHLPTLKKHRGMHSLRHTMASKMLEHDTPLAVISDILGHTDTSSTAVYLKVDVKKLKQCCLDTPEVGS</sequence>
<keyword evidence="7" id="KW-1185">Reference proteome</keyword>
<gene>
    <name evidence="6" type="ORF">DGMP_22960</name>
</gene>
<dbReference type="CDD" id="cd01188">
    <property type="entry name" value="INT_RitA_C_like"/>
    <property type="match status" value="1"/>
</dbReference>
<dbReference type="Pfam" id="PF02899">
    <property type="entry name" value="Phage_int_SAM_1"/>
    <property type="match status" value="1"/>
</dbReference>
<evidence type="ECO:0008006" key="8">
    <source>
        <dbReference type="Google" id="ProtNLM"/>
    </source>
</evidence>
<dbReference type="KEGG" id="dbk:DGMP_22960"/>
<evidence type="ECO:0000256" key="2">
    <source>
        <dbReference type="ARBA" id="ARBA00022908"/>
    </source>
</evidence>
<reference evidence="6" key="1">
    <citation type="submission" date="2020-09" db="EMBL/GenBank/DDBJ databases">
        <title>Desulfogranum mesoprofundum gen. nov., sp. nov., a novel mesophilic, sulfate-reducing chemolithoautotroph isolated from a deep-sea hydrothermal vent chimney in the Suiyo Seamount.</title>
        <authorList>
            <person name="Hashimoto Y."/>
            <person name="Nakagawa S."/>
        </authorList>
    </citation>
    <scope>NUCLEOTIDE SEQUENCE</scope>
    <source>
        <strain evidence="6">KT2</strain>
    </source>
</reference>
<dbReference type="InterPro" id="IPR050090">
    <property type="entry name" value="Tyrosine_recombinase_XerCD"/>
</dbReference>
<proteinExistence type="predicted"/>
<dbReference type="InterPro" id="IPR044068">
    <property type="entry name" value="CB"/>
</dbReference>
<name>A0A8D5FHT6_9BACT</name>
<keyword evidence="3" id="KW-0238">DNA-binding</keyword>
<evidence type="ECO:0000313" key="6">
    <source>
        <dbReference type="EMBL" id="BCL61603.1"/>
    </source>
</evidence>
<evidence type="ECO:0000256" key="3">
    <source>
        <dbReference type="PROSITE-ProRule" id="PRU01248"/>
    </source>
</evidence>
<dbReference type="GO" id="GO:0006310">
    <property type="term" value="P:DNA recombination"/>
    <property type="evidence" value="ECO:0007669"/>
    <property type="project" value="InterPro"/>
</dbReference>
<keyword evidence="2" id="KW-0229">DNA integration</keyword>